<organism evidence="2 3">
    <name type="scientific">Phaeosphaeria nodorum (strain SN15 / ATCC MYA-4574 / FGSC 10173)</name>
    <name type="common">Glume blotch fungus</name>
    <name type="synonym">Parastagonospora nodorum</name>
    <dbReference type="NCBI Taxonomy" id="321614"/>
    <lineage>
        <taxon>Eukaryota</taxon>
        <taxon>Fungi</taxon>
        <taxon>Dikarya</taxon>
        <taxon>Ascomycota</taxon>
        <taxon>Pezizomycotina</taxon>
        <taxon>Dothideomycetes</taxon>
        <taxon>Pleosporomycetidae</taxon>
        <taxon>Pleosporales</taxon>
        <taxon>Pleosporineae</taxon>
        <taxon>Phaeosphaeriaceae</taxon>
        <taxon>Parastagonospora</taxon>
    </lineage>
</organism>
<dbReference type="KEGG" id="pno:SNOG_08434"/>
<evidence type="ECO:0000256" key="1">
    <source>
        <dbReference type="SAM" id="MobiDB-lite"/>
    </source>
</evidence>
<dbReference type="RefSeq" id="XP_001798745.1">
    <property type="nucleotide sequence ID" value="XM_001798693.1"/>
</dbReference>
<evidence type="ECO:0000313" key="2">
    <source>
        <dbReference type="EMBL" id="EAT84710.2"/>
    </source>
</evidence>
<dbReference type="VEuPathDB" id="FungiDB:JI435_084340"/>
<feature type="region of interest" description="Disordered" evidence="1">
    <location>
        <begin position="235"/>
        <end position="339"/>
    </location>
</feature>
<dbReference type="EMBL" id="CH445336">
    <property type="protein sequence ID" value="EAT84710.2"/>
    <property type="molecule type" value="Genomic_DNA"/>
</dbReference>
<proteinExistence type="predicted"/>
<accession>Q0UII0</accession>
<feature type="region of interest" description="Disordered" evidence="1">
    <location>
        <begin position="133"/>
        <end position="182"/>
    </location>
</feature>
<gene>
    <name evidence="2" type="ORF">SNOG_08434</name>
</gene>
<protein>
    <submittedName>
        <fullName evidence="2">Uncharacterized protein</fullName>
    </submittedName>
</protein>
<feature type="compositionally biased region" description="Basic and acidic residues" evidence="1">
    <location>
        <begin position="310"/>
        <end position="326"/>
    </location>
</feature>
<reference evidence="3" key="1">
    <citation type="journal article" date="2007" name="Plant Cell">
        <title>Dothideomycete-plant interactions illuminated by genome sequencing and EST analysis of the wheat pathogen Stagonospora nodorum.</title>
        <authorList>
            <person name="Hane J.K."/>
            <person name="Lowe R.G."/>
            <person name="Solomon P.S."/>
            <person name="Tan K.C."/>
            <person name="Schoch C.L."/>
            <person name="Spatafora J.W."/>
            <person name="Crous P.W."/>
            <person name="Kodira C."/>
            <person name="Birren B.W."/>
            <person name="Galagan J.E."/>
            <person name="Torriani S.F."/>
            <person name="McDonald B.A."/>
            <person name="Oliver R.P."/>
        </authorList>
    </citation>
    <scope>NUCLEOTIDE SEQUENCE [LARGE SCALE GENOMIC DNA]</scope>
    <source>
        <strain evidence="3">SN15 / ATCC MYA-4574 / FGSC 10173</strain>
    </source>
</reference>
<evidence type="ECO:0000313" key="3">
    <source>
        <dbReference type="Proteomes" id="UP000001055"/>
    </source>
</evidence>
<dbReference type="GeneID" id="5975643"/>
<feature type="compositionally biased region" description="Polar residues" evidence="1">
    <location>
        <begin position="274"/>
        <end position="307"/>
    </location>
</feature>
<dbReference type="Proteomes" id="UP000001055">
    <property type="component" value="Unassembled WGS sequence"/>
</dbReference>
<dbReference type="InParanoid" id="Q0UII0"/>
<name>Q0UII0_PHANO</name>
<dbReference type="AlphaFoldDB" id="Q0UII0"/>
<sequence length="339" mass="36839">MSSSESTPIISVRHPKAFFEMLAAICRNVPANHVLDEEDQAKFLALYNVIDFKLVKAPRSEMHQNPLSPEGYFSSSYVADKNAFDIPQGGYGPPGSVNGSFCHNHNDESFKELHPDVDQSKYDAAEQDLYENNATTAPPDQPAQLEDEENEIPSDTSPIKAGATEGYSSVAEDAMSKDDSGVAMDGTLYSGLEEQKDDAITKDGGISFSQDSAYATQPFKNFEDDSNKLNDLHFKLRSSSPSDAPEVFAGRGALESSNRLLDELDEEARRSARLDSQSRPTTPNNDIIDIATSSNNLDPASAPTSSLGKRKADSDGDIDSDKDSKGQEPNAKRVKLTES</sequence>